<protein>
    <submittedName>
        <fullName evidence="1">Uncharacterized protein</fullName>
    </submittedName>
</protein>
<organism evidence="1 2">
    <name type="scientific">Chryseobacterium arthrosphaerae</name>
    <dbReference type="NCBI Taxonomy" id="651561"/>
    <lineage>
        <taxon>Bacteria</taxon>
        <taxon>Pseudomonadati</taxon>
        <taxon>Bacteroidota</taxon>
        <taxon>Flavobacteriia</taxon>
        <taxon>Flavobacteriales</taxon>
        <taxon>Weeksellaceae</taxon>
        <taxon>Chryseobacterium group</taxon>
        <taxon>Chryseobacterium</taxon>
    </lineage>
</organism>
<gene>
    <name evidence="1" type="ORF">EJ377_07045</name>
</gene>
<sequence length="84" mass="9477">MDKQKTKVQNLGGNPRHLLSLYSTLSKTDHIILDVVGQGLEGSIEIYKIVNEVVKNGGSAILLDNFNDMKDKCTKYIELQWINE</sequence>
<dbReference type="Proteomes" id="UP000276953">
    <property type="component" value="Unassembled WGS sequence"/>
</dbReference>
<comment type="caution">
    <text evidence="1">The sequence shown here is derived from an EMBL/GenBank/DDBJ whole genome shotgun (WGS) entry which is preliminary data.</text>
</comment>
<proteinExistence type="predicted"/>
<dbReference type="AlphaFoldDB" id="A0A3S0N5Z4"/>
<evidence type="ECO:0000313" key="2">
    <source>
        <dbReference type="Proteomes" id="UP000276953"/>
    </source>
</evidence>
<accession>A0A3S0N5Z4</accession>
<dbReference type="EMBL" id="RYFC01000001">
    <property type="protein sequence ID" value="RTZ49904.1"/>
    <property type="molecule type" value="Genomic_DNA"/>
</dbReference>
<reference evidence="1 2" key="1">
    <citation type="submission" date="2018-12" db="EMBL/GenBank/DDBJ databases">
        <title>Draft Genome Sequence of Chryseobacterium arthrosphaerae strain ED882-96 Isolated from the Blood of a Patient with Liver Cirrhosis in Taiwan.</title>
        <authorList>
            <person name="Lin J.-N."/>
            <person name="Lai C.-H."/>
            <person name="Yang C.-H."/>
            <person name="Huang Y.-H."/>
        </authorList>
    </citation>
    <scope>NUCLEOTIDE SEQUENCE [LARGE SCALE GENOMIC DNA]</scope>
    <source>
        <strain evidence="1 2">ED882-96</strain>
    </source>
</reference>
<evidence type="ECO:0000313" key="1">
    <source>
        <dbReference type="EMBL" id="RTZ49904.1"/>
    </source>
</evidence>
<name>A0A3S0N5Z4_9FLAO</name>